<dbReference type="Proteomes" id="UP000199749">
    <property type="component" value="Chromosome"/>
</dbReference>
<evidence type="ECO:0000313" key="5">
    <source>
        <dbReference type="Proteomes" id="UP000257607"/>
    </source>
</evidence>
<feature type="transmembrane region" description="Helical" evidence="1">
    <location>
        <begin position="6"/>
        <end position="26"/>
    </location>
</feature>
<dbReference type="EMBL" id="CP031003">
    <property type="protein sequence ID" value="AXN35724.1"/>
    <property type="molecule type" value="Genomic_DNA"/>
</dbReference>
<keyword evidence="1" id="KW-0472">Membrane</keyword>
<reference evidence="3 5" key="2">
    <citation type="submission" date="2018-07" db="EMBL/GenBank/DDBJ databases">
        <title>Lactobacillus curvatus genome sequence.</title>
        <authorList>
            <person name="Prechtl R."/>
        </authorList>
    </citation>
    <scope>NUCLEOTIDE SEQUENCE [LARGE SCALE GENOMIC DNA]</scope>
    <source>
        <strain evidence="3 5">TMW 1.1928</strain>
    </source>
</reference>
<reference evidence="2 4" key="1">
    <citation type="submission" date="2017-07" db="EMBL/GenBank/DDBJ databases">
        <title>Lactobacillus curvatus MRS6 whole genome.</title>
        <authorList>
            <person name="Jans C."/>
            <person name="Lagler S."/>
            <person name="Lacroix C."/>
            <person name="Meile L."/>
            <person name="Stevens M.J.A."/>
        </authorList>
    </citation>
    <scope>NUCLEOTIDE SEQUENCE [LARGE SCALE GENOMIC DNA]</scope>
    <source>
        <strain evidence="2 4">MRS6</strain>
    </source>
</reference>
<keyword evidence="1" id="KW-1133">Transmembrane helix</keyword>
<evidence type="ECO:0000313" key="2">
    <source>
        <dbReference type="EMBL" id="ASN59991.1"/>
    </source>
</evidence>
<accession>A0A0B2XK90</accession>
<sequence length="77" mass="8772">MQSIGLQAVISIISHIGFILISFYGLQSIRFEQFFKPNHVRQVQIVIVFLAIVMGYTVSQFFLEIIAQAKNVIFLVP</sequence>
<dbReference type="InterPro" id="IPR009526">
    <property type="entry name" value="DUF1146"/>
</dbReference>
<evidence type="ECO:0000256" key="1">
    <source>
        <dbReference type="SAM" id="Phobius"/>
    </source>
</evidence>
<gene>
    <name evidence="2" type="ORF">CG419_04810</name>
    <name evidence="3" type="ORF">DT351_04840</name>
</gene>
<dbReference type="Proteomes" id="UP000257607">
    <property type="component" value="Chromosome"/>
</dbReference>
<evidence type="ECO:0000313" key="3">
    <source>
        <dbReference type="EMBL" id="AXN35724.1"/>
    </source>
</evidence>
<dbReference type="AlphaFoldDB" id="A0A0B2XK90"/>
<protein>
    <submittedName>
        <fullName evidence="3">DUF1146 domain-containing protein</fullName>
    </submittedName>
</protein>
<dbReference type="RefSeq" id="WP_039099362.1">
    <property type="nucleotide sequence ID" value="NZ_CABIVZ010000012.1"/>
</dbReference>
<organism evidence="3 5">
    <name type="scientific">Latilactobacillus curvatus</name>
    <name type="common">Lactobacillus curvatus</name>
    <dbReference type="NCBI Taxonomy" id="28038"/>
    <lineage>
        <taxon>Bacteria</taxon>
        <taxon>Bacillati</taxon>
        <taxon>Bacillota</taxon>
        <taxon>Bacilli</taxon>
        <taxon>Lactobacillales</taxon>
        <taxon>Lactobacillaceae</taxon>
        <taxon>Latilactobacillus</taxon>
    </lineage>
</organism>
<name>A0A0B2XK90_LATCU</name>
<dbReference type="STRING" id="28038.BCY75_06770"/>
<dbReference type="EMBL" id="CP022474">
    <property type="protein sequence ID" value="ASN59991.1"/>
    <property type="molecule type" value="Genomic_DNA"/>
</dbReference>
<proteinExistence type="predicted"/>
<dbReference type="Pfam" id="PF06612">
    <property type="entry name" value="DUF1146"/>
    <property type="match status" value="1"/>
</dbReference>
<evidence type="ECO:0000313" key="4">
    <source>
        <dbReference type="Proteomes" id="UP000199749"/>
    </source>
</evidence>
<dbReference type="NCBIfam" id="TIGR02327">
    <property type="entry name" value="int_mem_ywzB"/>
    <property type="match status" value="1"/>
</dbReference>
<keyword evidence="1" id="KW-0812">Transmembrane</keyword>
<feature type="transmembrane region" description="Helical" evidence="1">
    <location>
        <begin position="46"/>
        <end position="67"/>
    </location>
</feature>